<dbReference type="InterPro" id="IPR027417">
    <property type="entry name" value="P-loop_NTPase"/>
</dbReference>
<dbReference type="InterPro" id="IPR054696">
    <property type="entry name" value="GTP-eEF1A_C"/>
</dbReference>
<dbReference type="EC" id="2.7.1.25" evidence="4"/>
<dbReference type="SUPFAM" id="SSF52540">
    <property type="entry name" value="P-loop containing nucleoside triphosphate hydrolases"/>
    <property type="match status" value="1"/>
</dbReference>
<dbReference type="InterPro" id="IPR005225">
    <property type="entry name" value="Small_GTP-bd"/>
</dbReference>
<comment type="catalytic activity">
    <reaction evidence="14">
        <text>sulfate + ATP + H(+) = adenosine 5'-phosphosulfate + diphosphate</text>
        <dbReference type="Rhea" id="RHEA:18133"/>
        <dbReference type="ChEBI" id="CHEBI:15378"/>
        <dbReference type="ChEBI" id="CHEBI:16189"/>
        <dbReference type="ChEBI" id="CHEBI:30616"/>
        <dbReference type="ChEBI" id="CHEBI:33019"/>
        <dbReference type="ChEBI" id="CHEBI:58243"/>
        <dbReference type="EC" id="2.7.7.4"/>
    </reaction>
</comment>
<dbReference type="PROSITE" id="PS00301">
    <property type="entry name" value="G_TR_1"/>
    <property type="match status" value="1"/>
</dbReference>
<gene>
    <name evidence="18" type="primary">cysN</name>
    <name evidence="18" type="ORF">FPY71_14145</name>
</gene>
<evidence type="ECO:0000313" key="18">
    <source>
        <dbReference type="EMBL" id="KAA0969659.1"/>
    </source>
</evidence>
<dbReference type="Gene3D" id="2.40.30.10">
    <property type="entry name" value="Translation factors"/>
    <property type="match status" value="2"/>
</dbReference>
<dbReference type="InterPro" id="IPR044139">
    <property type="entry name" value="CysN_NoDQ_III"/>
</dbReference>
<keyword evidence="16" id="KW-1133">Transmembrane helix</keyword>
<dbReference type="PROSITE" id="PS51722">
    <property type="entry name" value="G_TR_2"/>
    <property type="match status" value="1"/>
</dbReference>
<dbReference type="NCBIfam" id="TIGR02034">
    <property type="entry name" value="CysN"/>
    <property type="match status" value="1"/>
</dbReference>
<dbReference type="CDD" id="cd04095">
    <property type="entry name" value="CysN_NoDQ_III"/>
    <property type="match status" value="1"/>
</dbReference>
<dbReference type="InterPro" id="IPR044138">
    <property type="entry name" value="CysN_II"/>
</dbReference>
<evidence type="ECO:0000256" key="1">
    <source>
        <dbReference type="ARBA" id="ARBA00001823"/>
    </source>
</evidence>
<evidence type="ECO:0000256" key="8">
    <source>
        <dbReference type="ARBA" id="ARBA00022695"/>
    </source>
</evidence>
<comment type="catalytic activity">
    <reaction evidence="1">
        <text>adenosine 5'-phosphosulfate + ATP = 3'-phosphoadenylyl sulfate + ADP + H(+)</text>
        <dbReference type="Rhea" id="RHEA:24152"/>
        <dbReference type="ChEBI" id="CHEBI:15378"/>
        <dbReference type="ChEBI" id="CHEBI:30616"/>
        <dbReference type="ChEBI" id="CHEBI:58243"/>
        <dbReference type="ChEBI" id="CHEBI:58339"/>
        <dbReference type="ChEBI" id="CHEBI:456216"/>
        <dbReference type="EC" id="2.7.1.25"/>
    </reaction>
</comment>
<dbReference type="PANTHER" id="PTHR23115">
    <property type="entry name" value="TRANSLATION FACTOR"/>
    <property type="match status" value="1"/>
</dbReference>
<keyword evidence="16" id="KW-0812">Transmembrane</keyword>
<dbReference type="NCBIfam" id="NF003478">
    <property type="entry name" value="PRK05124.1"/>
    <property type="match status" value="1"/>
</dbReference>
<evidence type="ECO:0000256" key="15">
    <source>
        <dbReference type="SAM" id="MobiDB-lite"/>
    </source>
</evidence>
<feature type="domain" description="Tr-type G" evidence="17">
    <location>
        <begin position="29"/>
        <end position="246"/>
    </location>
</feature>
<dbReference type="FunFam" id="3.40.50.300:FF:000119">
    <property type="entry name" value="Sulfate adenylyltransferase subunit 1"/>
    <property type="match status" value="1"/>
</dbReference>
<dbReference type="NCBIfam" id="TIGR00231">
    <property type="entry name" value="small_GTP"/>
    <property type="match status" value="1"/>
</dbReference>
<dbReference type="EMBL" id="VTWH01000003">
    <property type="protein sequence ID" value="KAA0969659.1"/>
    <property type="molecule type" value="Genomic_DNA"/>
</dbReference>
<dbReference type="Proteomes" id="UP000324738">
    <property type="component" value="Unassembled WGS sequence"/>
</dbReference>
<dbReference type="InterPro" id="IPR031157">
    <property type="entry name" value="G_TR_CS"/>
</dbReference>
<dbReference type="InterPro" id="IPR011779">
    <property type="entry name" value="SO4_adenylTrfase_lsu"/>
</dbReference>
<dbReference type="AlphaFoldDB" id="A0A5B0DWS7"/>
<keyword evidence="10" id="KW-0067">ATP-binding</keyword>
<evidence type="ECO:0000256" key="7">
    <source>
        <dbReference type="ARBA" id="ARBA00022679"/>
    </source>
</evidence>
<feature type="compositionally biased region" description="Low complexity" evidence="15">
    <location>
        <begin position="8"/>
        <end position="20"/>
    </location>
</feature>
<comment type="function">
    <text evidence="12">Proposed to provide activated sulfate for transfer to Nod factor. ATP sulfurylase may be the GTPase, regulating ATP sulfurylase activity.</text>
</comment>
<keyword evidence="19" id="KW-1185">Reference proteome</keyword>
<name>A0A5B0DWS7_9HYPH</name>
<dbReference type="InterPro" id="IPR041757">
    <property type="entry name" value="CysN_GTP-bd"/>
</dbReference>
<dbReference type="GO" id="GO:0003924">
    <property type="term" value="F:GTPase activity"/>
    <property type="evidence" value="ECO:0007669"/>
    <property type="project" value="InterPro"/>
</dbReference>
<comment type="caution">
    <text evidence="18">The sequence shown here is derived from an EMBL/GenBank/DDBJ whole genome shotgun (WGS) entry which is preliminary data.</text>
</comment>
<keyword evidence="9" id="KW-0547">Nucleotide-binding</keyword>
<dbReference type="RefSeq" id="WP_149300943.1">
    <property type="nucleotide sequence ID" value="NZ_VTWH01000003.1"/>
</dbReference>
<dbReference type="InterPro" id="IPR009000">
    <property type="entry name" value="Transl_B-barrel_sf"/>
</dbReference>
<evidence type="ECO:0000256" key="6">
    <source>
        <dbReference type="ARBA" id="ARBA00018372"/>
    </source>
</evidence>
<evidence type="ECO:0000256" key="10">
    <source>
        <dbReference type="ARBA" id="ARBA00022840"/>
    </source>
</evidence>
<evidence type="ECO:0000256" key="2">
    <source>
        <dbReference type="ARBA" id="ARBA00002357"/>
    </source>
</evidence>
<organism evidence="18 19">
    <name type="scientific">Aureimonas fodinaquatilis</name>
    <dbReference type="NCBI Taxonomy" id="2565783"/>
    <lineage>
        <taxon>Bacteria</taxon>
        <taxon>Pseudomonadati</taxon>
        <taxon>Pseudomonadota</taxon>
        <taxon>Alphaproteobacteria</taxon>
        <taxon>Hyphomicrobiales</taxon>
        <taxon>Aurantimonadaceae</taxon>
        <taxon>Aureimonas</taxon>
    </lineage>
</organism>
<feature type="transmembrane region" description="Helical" evidence="16">
    <location>
        <begin position="483"/>
        <end position="509"/>
    </location>
</feature>
<dbReference type="CDD" id="cd03695">
    <property type="entry name" value="CysN_NodQ_II"/>
    <property type="match status" value="1"/>
</dbReference>
<keyword evidence="11" id="KW-0342">GTP-binding</keyword>
<dbReference type="Gene3D" id="3.40.50.300">
    <property type="entry name" value="P-loop containing nucleotide triphosphate hydrolases"/>
    <property type="match status" value="1"/>
</dbReference>
<dbReference type="OrthoDB" id="9804504at2"/>
<evidence type="ECO:0000256" key="12">
    <source>
        <dbReference type="ARBA" id="ARBA00024872"/>
    </source>
</evidence>
<dbReference type="GO" id="GO:0005525">
    <property type="term" value="F:GTP binding"/>
    <property type="evidence" value="ECO:0007669"/>
    <property type="project" value="UniProtKB-KW"/>
</dbReference>
<dbReference type="GO" id="GO:0005524">
    <property type="term" value="F:ATP binding"/>
    <property type="evidence" value="ECO:0007669"/>
    <property type="project" value="UniProtKB-KW"/>
</dbReference>
<dbReference type="Pfam" id="PF22594">
    <property type="entry name" value="GTP-eEF1A_C"/>
    <property type="match status" value="1"/>
</dbReference>
<evidence type="ECO:0000256" key="3">
    <source>
        <dbReference type="ARBA" id="ARBA00011760"/>
    </source>
</evidence>
<dbReference type="GO" id="GO:0006790">
    <property type="term" value="P:sulfur compound metabolic process"/>
    <property type="evidence" value="ECO:0007669"/>
    <property type="project" value="InterPro"/>
</dbReference>
<evidence type="ECO:0000256" key="11">
    <source>
        <dbReference type="ARBA" id="ARBA00023134"/>
    </source>
</evidence>
<evidence type="ECO:0000256" key="5">
    <source>
        <dbReference type="ARBA" id="ARBA00012391"/>
    </source>
</evidence>
<evidence type="ECO:0000256" key="9">
    <source>
        <dbReference type="ARBA" id="ARBA00022741"/>
    </source>
</evidence>
<evidence type="ECO:0000256" key="14">
    <source>
        <dbReference type="ARBA" id="ARBA00049370"/>
    </source>
</evidence>
<dbReference type="EC" id="2.7.7.4" evidence="5"/>
<evidence type="ECO:0000256" key="13">
    <source>
        <dbReference type="ARBA" id="ARBA00032986"/>
    </source>
</evidence>
<dbReference type="GO" id="GO:0004781">
    <property type="term" value="F:sulfate adenylyltransferase (ATP) activity"/>
    <property type="evidence" value="ECO:0007669"/>
    <property type="project" value="UniProtKB-EC"/>
</dbReference>
<dbReference type="SUPFAM" id="SSF50447">
    <property type="entry name" value="Translation proteins"/>
    <property type="match status" value="1"/>
</dbReference>
<comment type="subunit">
    <text evidence="3">Sulfate-activating enzymes, NodP and NodQ, may be physically associated.</text>
</comment>
<dbReference type="InterPro" id="IPR000795">
    <property type="entry name" value="T_Tr_GTP-bd_dom"/>
</dbReference>
<dbReference type="PRINTS" id="PR00315">
    <property type="entry name" value="ELONGATNFCT"/>
</dbReference>
<reference evidence="18 19" key="1">
    <citation type="submission" date="2019-08" db="EMBL/GenBank/DDBJ databases">
        <title>Aureimonas fodiniaquatilis sp. nov., isolated from a coal mine wastewater.</title>
        <authorList>
            <person name="Kim W."/>
        </authorList>
    </citation>
    <scope>NUCLEOTIDE SEQUENCE [LARGE SCALE GENOMIC DNA]</scope>
    <source>
        <strain evidence="18 19">CAU 1482</strain>
    </source>
</reference>
<evidence type="ECO:0000313" key="19">
    <source>
        <dbReference type="Proteomes" id="UP000324738"/>
    </source>
</evidence>
<sequence length="542" mass="58300">MSAANILPQATASSTAQPASQAEPFGANASLLRFITCGSVDDGKSTLIGRLLYDTNSVFDDQLEALERDSRKFGTTGDTLDFALLVDGLTAEREQGITIDVAYRYFSTANRSFIIADTPGHEQYTRNMATGASQADLAIILVDARHGVLPQTRRHSFITSMVGIRSAIVAINKMDLVDFDQAAFDRISRDYETLLPQLNFLDVTFIPLSAKNGDNIISRSAATPWYNGPTLLEKLEQAQPETLAPKTDFRLPVQWINRPNLDFRGFCGEIAGGSVQPGDEVVALPSGQRAFVKAVYGPDGPLEIAGTGTPVTLTLTSEIDVSRGNVLVKPGDPIRPEQLFEAEILSLADRPLIAGSRLIARLGTAQSPAILRSLDSAINVNTFEARPTQVLSMNELGRVKIHLEQPVVATPYQESRDLGAFILIDPVTNETVALGVVTRVTAAAQPTAANANTVWLAKLRQHWLSNADIGVQNQPGALVQYRAIASALLAIVALILGAAIWAALLLGLADFLARPFLKQFLLPRLIKAQKPDPAVMGDGSGI</sequence>
<dbReference type="Pfam" id="PF00009">
    <property type="entry name" value="GTP_EFTU"/>
    <property type="match status" value="1"/>
</dbReference>
<keyword evidence="16" id="KW-0472">Membrane</keyword>
<comment type="function">
    <text evidence="2">APS kinase catalyzes the synthesis of activated sulfate.</text>
</comment>
<keyword evidence="8 18" id="KW-0548">Nucleotidyltransferase</keyword>
<dbReference type="InterPro" id="IPR050100">
    <property type="entry name" value="TRAFAC_GTPase_members"/>
</dbReference>
<evidence type="ECO:0000259" key="17">
    <source>
        <dbReference type="PROSITE" id="PS51722"/>
    </source>
</evidence>
<dbReference type="InterPro" id="IPR009001">
    <property type="entry name" value="Transl_elong_EF1A/Init_IF2_C"/>
</dbReference>
<dbReference type="CDD" id="cd04166">
    <property type="entry name" value="CysN_ATPS"/>
    <property type="match status" value="1"/>
</dbReference>
<evidence type="ECO:0000256" key="16">
    <source>
        <dbReference type="SAM" id="Phobius"/>
    </source>
</evidence>
<protein>
    <recommendedName>
        <fullName evidence="6">Bifunctional enzyme NodQ</fullName>
        <ecNumber evidence="4">2.7.1.25</ecNumber>
        <ecNumber evidence="5">2.7.7.4</ecNumber>
    </recommendedName>
    <alternativeName>
        <fullName evidence="13">Nodulation protein Q</fullName>
    </alternativeName>
</protein>
<proteinExistence type="predicted"/>
<feature type="region of interest" description="Disordered" evidence="15">
    <location>
        <begin position="1"/>
        <end position="20"/>
    </location>
</feature>
<dbReference type="SUPFAM" id="SSF50465">
    <property type="entry name" value="EF-Tu/eEF-1alpha/eIF2-gamma C-terminal domain"/>
    <property type="match status" value="1"/>
</dbReference>
<keyword evidence="7 18" id="KW-0808">Transferase</keyword>
<accession>A0A5B0DWS7</accession>
<evidence type="ECO:0000256" key="4">
    <source>
        <dbReference type="ARBA" id="ARBA00012121"/>
    </source>
</evidence>
<dbReference type="GO" id="GO:0004020">
    <property type="term" value="F:adenylylsulfate kinase activity"/>
    <property type="evidence" value="ECO:0007669"/>
    <property type="project" value="UniProtKB-EC"/>
</dbReference>